<organism evidence="1 2">
    <name type="scientific">Meloidogyne enterolobii</name>
    <name type="common">Root-knot nematode worm</name>
    <name type="synonym">Meloidogyne mayaguensis</name>
    <dbReference type="NCBI Taxonomy" id="390850"/>
    <lineage>
        <taxon>Eukaryota</taxon>
        <taxon>Metazoa</taxon>
        <taxon>Ecdysozoa</taxon>
        <taxon>Nematoda</taxon>
        <taxon>Chromadorea</taxon>
        <taxon>Rhabditida</taxon>
        <taxon>Tylenchina</taxon>
        <taxon>Tylenchomorpha</taxon>
        <taxon>Tylenchoidea</taxon>
        <taxon>Meloidogynidae</taxon>
        <taxon>Meloidogyninae</taxon>
        <taxon>Meloidogyne</taxon>
    </lineage>
</organism>
<gene>
    <name evidence="1" type="ORF">MENTE1834_LOCUS21001</name>
</gene>
<keyword evidence="2" id="KW-1185">Reference proteome</keyword>
<comment type="caution">
    <text evidence="1">The sequence shown here is derived from an EMBL/GenBank/DDBJ whole genome shotgun (WGS) entry which is preliminary data.</text>
</comment>
<name>A0ACB0Z5R0_MELEN</name>
<evidence type="ECO:0000313" key="2">
    <source>
        <dbReference type="Proteomes" id="UP001497535"/>
    </source>
</evidence>
<sequence>MAPNFKSSKSTNFNVNKLQTCIIWKFCSSARLCGKIFMWRFFVLLRCCFYDQNSSLTPKDRTE</sequence>
<dbReference type="Proteomes" id="UP001497535">
    <property type="component" value="Unassembled WGS sequence"/>
</dbReference>
<protein>
    <submittedName>
        <fullName evidence="1">Uncharacterized protein</fullName>
    </submittedName>
</protein>
<dbReference type="EMBL" id="CAVMJV010000026">
    <property type="protein sequence ID" value="CAK5074270.1"/>
    <property type="molecule type" value="Genomic_DNA"/>
</dbReference>
<reference evidence="1" key="1">
    <citation type="submission" date="2023-11" db="EMBL/GenBank/DDBJ databases">
        <authorList>
            <person name="Poullet M."/>
        </authorList>
    </citation>
    <scope>NUCLEOTIDE SEQUENCE</scope>
    <source>
        <strain evidence="1">E1834</strain>
    </source>
</reference>
<accession>A0ACB0Z5R0</accession>
<evidence type="ECO:0000313" key="1">
    <source>
        <dbReference type="EMBL" id="CAK5074270.1"/>
    </source>
</evidence>
<proteinExistence type="predicted"/>